<dbReference type="Proteomes" id="UP000250136">
    <property type="component" value="Chromosome"/>
</dbReference>
<accession>A0A2Z2MQG3</accession>
<evidence type="ECO:0000313" key="2">
    <source>
        <dbReference type="Proteomes" id="UP000250136"/>
    </source>
</evidence>
<proteinExistence type="predicted"/>
<dbReference type="KEGG" id="ttd:A3L14_04480"/>
<protein>
    <submittedName>
        <fullName evidence="1">Uncharacterized protein</fullName>
    </submittedName>
</protein>
<sequence>MKGGFYEAGKWSTFLHLLVTPIIAKYGFGKISDLDYRKNFVKALKEALSRVKIADVKAYLHNASLKPERVNDLKDGFLLPPLEEVLQGPKKRDEFVSWLRVALRDVGVRTYEEEIDKMIDRVYPLAMKIHDKFVSRWGGFDEWGHPITTVASEEVKKWEEFEEYLKILQEFAGVKLKQPEPTIAEKKAQPVERIQTEERTIGTSTDLTSAKLEVLSMLQALKLLNYSEEAVNNAMMDFKRKIMDIIELENPTLEDLCRLGMYYLALSYIKEGKFEKAEEALRHL</sequence>
<reference evidence="1 2" key="1">
    <citation type="submission" date="2016-04" db="EMBL/GenBank/DDBJ databases">
        <title>Complete genome sequence of Thermococcus thioreducens type strain OGL-20P.</title>
        <authorList>
            <person name="Oger P.M."/>
        </authorList>
    </citation>
    <scope>NUCLEOTIDE SEQUENCE [LARGE SCALE GENOMIC DNA]</scope>
    <source>
        <strain evidence="1 2">OGL-20P</strain>
    </source>
</reference>
<gene>
    <name evidence="1" type="ORF">A3L14_04480</name>
</gene>
<dbReference type="EMBL" id="CP015105">
    <property type="protein sequence ID" value="ASJ12185.1"/>
    <property type="molecule type" value="Genomic_DNA"/>
</dbReference>
<organism evidence="1 2">
    <name type="scientific">Thermococcus thioreducens</name>
    <dbReference type="NCBI Taxonomy" id="277988"/>
    <lineage>
        <taxon>Archaea</taxon>
        <taxon>Methanobacteriati</taxon>
        <taxon>Methanobacteriota</taxon>
        <taxon>Thermococci</taxon>
        <taxon>Thermococcales</taxon>
        <taxon>Thermococcaceae</taxon>
        <taxon>Thermococcus</taxon>
    </lineage>
</organism>
<evidence type="ECO:0000313" key="1">
    <source>
        <dbReference type="EMBL" id="ASJ12185.1"/>
    </source>
</evidence>
<name>A0A2Z2MQG3_9EURY</name>
<keyword evidence="2" id="KW-1185">Reference proteome</keyword>
<dbReference type="AlphaFoldDB" id="A0A2Z2MQG3"/>